<evidence type="ECO:0000313" key="2">
    <source>
        <dbReference type="EMBL" id="KKN93502.1"/>
    </source>
</evidence>
<protein>
    <recommendedName>
        <fullName evidence="3">DUF1573 domain-containing protein</fullName>
    </recommendedName>
</protein>
<sequence length="144" mass="16175">MRLKIWFFSILGLLILGMAVYGYFQAISGPENGAENAPKIEITPEFFDFGEIEYGKVVEYIFKVKNTGKEILEIKRVATSCACTVAKISKEKISPNEEVELLVTYDTGAMSGPHGRGKQERIIYVKSSDFINPQVEVKIYANVR</sequence>
<dbReference type="InterPro" id="IPR013783">
    <property type="entry name" value="Ig-like_fold"/>
</dbReference>
<keyword evidence="1" id="KW-1133">Transmembrane helix</keyword>
<dbReference type="InterPro" id="IPR011467">
    <property type="entry name" value="DUF1573"/>
</dbReference>
<dbReference type="PANTHER" id="PTHR37833:SF1">
    <property type="entry name" value="SIGNAL PEPTIDE PROTEIN"/>
    <property type="match status" value="1"/>
</dbReference>
<name>A0A0F9V175_9ZZZZ</name>
<accession>A0A0F9V175</accession>
<reference evidence="2" key="1">
    <citation type="journal article" date="2015" name="Nature">
        <title>Complex archaea that bridge the gap between prokaryotes and eukaryotes.</title>
        <authorList>
            <person name="Spang A."/>
            <person name="Saw J.H."/>
            <person name="Jorgensen S.L."/>
            <person name="Zaremba-Niedzwiedzka K."/>
            <person name="Martijn J."/>
            <person name="Lind A.E."/>
            <person name="van Eijk R."/>
            <person name="Schleper C."/>
            <person name="Guy L."/>
            <person name="Ettema T.J."/>
        </authorList>
    </citation>
    <scope>NUCLEOTIDE SEQUENCE</scope>
</reference>
<keyword evidence="1" id="KW-0472">Membrane</keyword>
<keyword evidence="1" id="KW-0812">Transmembrane</keyword>
<proteinExistence type="predicted"/>
<gene>
    <name evidence="2" type="ORF">LCGC14_0196910</name>
</gene>
<feature type="transmembrane region" description="Helical" evidence="1">
    <location>
        <begin position="5"/>
        <end position="24"/>
    </location>
</feature>
<evidence type="ECO:0008006" key="3">
    <source>
        <dbReference type="Google" id="ProtNLM"/>
    </source>
</evidence>
<dbReference type="Pfam" id="PF07610">
    <property type="entry name" value="DUF1573"/>
    <property type="match status" value="1"/>
</dbReference>
<comment type="caution">
    <text evidence="2">The sequence shown here is derived from an EMBL/GenBank/DDBJ whole genome shotgun (WGS) entry which is preliminary data.</text>
</comment>
<evidence type="ECO:0000256" key="1">
    <source>
        <dbReference type="SAM" id="Phobius"/>
    </source>
</evidence>
<dbReference type="Gene3D" id="2.60.40.10">
    <property type="entry name" value="Immunoglobulins"/>
    <property type="match status" value="1"/>
</dbReference>
<dbReference type="AlphaFoldDB" id="A0A0F9V175"/>
<dbReference type="EMBL" id="LAZR01000085">
    <property type="protein sequence ID" value="KKN93502.1"/>
    <property type="molecule type" value="Genomic_DNA"/>
</dbReference>
<organism evidence="2">
    <name type="scientific">marine sediment metagenome</name>
    <dbReference type="NCBI Taxonomy" id="412755"/>
    <lineage>
        <taxon>unclassified sequences</taxon>
        <taxon>metagenomes</taxon>
        <taxon>ecological metagenomes</taxon>
    </lineage>
</organism>
<dbReference type="PANTHER" id="PTHR37833">
    <property type="entry name" value="LIPOPROTEIN-RELATED"/>
    <property type="match status" value="1"/>
</dbReference>